<feature type="compositionally biased region" description="Polar residues" evidence="2">
    <location>
        <begin position="2064"/>
        <end position="2075"/>
    </location>
</feature>
<feature type="compositionally biased region" description="Polar residues" evidence="2">
    <location>
        <begin position="221"/>
        <end position="246"/>
    </location>
</feature>
<dbReference type="InterPro" id="IPR036964">
    <property type="entry name" value="RASGEF_cat_dom_sf"/>
</dbReference>
<keyword evidence="1" id="KW-0343">GTPase activation</keyword>
<dbReference type="SUPFAM" id="SSF48366">
    <property type="entry name" value="Ras GEF"/>
    <property type="match status" value="2"/>
</dbReference>
<dbReference type="GO" id="GO:0005737">
    <property type="term" value="C:cytoplasm"/>
    <property type="evidence" value="ECO:0007669"/>
    <property type="project" value="TreeGrafter"/>
</dbReference>
<feature type="region of interest" description="Disordered" evidence="2">
    <location>
        <begin position="1"/>
        <end position="246"/>
    </location>
</feature>
<keyword evidence="6" id="KW-1185">Reference proteome</keyword>
<feature type="compositionally biased region" description="Low complexity" evidence="2">
    <location>
        <begin position="1027"/>
        <end position="1042"/>
    </location>
</feature>
<feature type="compositionally biased region" description="Polar residues" evidence="2">
    <location>
        <begin position="1049"/>
        <end position="1062"/>
    </location>
</feature>
<feature type="region of interest" description="Disordered" evidence="2">
    <location>
        <begin position="331"/>
        <end position="383"/>
    </location>
</feature>
<feature type="region of interest" description="Disordered" evidence="2">
    <location>
        <begin position="2032"/>
        <end position="2086"/>
    </location>
</feature>
<dbReference type="PROSITE" id="PS50003">
    <property type="entry name" value="PH_DOMAIN"/>
    <property type="match status" value="1"/>
</dbReference>
<feature type="compositionally biased region" description="Acidic residues" evidence="2">
    <location>
        <begin position="2032"/>
        <end position="2062"/>
    </location>
</feature>
<proteinExistence type="predicted"/>
<feature type="compositionally biased region" description="Pro residues" evidence="2">
    <location>
        <begin position="99"/>
        <end position="114"/>
    </location>
</feature>
<dbReference type="PROSITE" id="PS50238">
    <property type="entry name" value="RHOGAP"/>
    <property type="match status" value="1"/>
</dbReference>
<feature type="compositionally biased region" description="Gly residues" evidence="2">
    <location>
        <begin position="190"/>
        <end position="200"/>
    </location>
</feature>
<dbReference type="PANTHER" id="PTHR23176">
    <property type="entry name" value="RHO/RAC/CDC GTPASE-ACTIVATING PROTEIN"/>
    <property type="match status" value="1"/>
</dbReference>
<dbReference type="SUPFAM" id="SSF50729">
    <property type="entry name" value="PH domain-like"/>
    <property type="match status" value="1"/>
</dbReference>
<dbReference type="Gene3D" id="1.10.840.10">
    <property type="entry name" value="Ras guanine-nucleotide exchange factors catalytic domain"/>
    <property type="match status" value="1"/>
</dbReference>
<dbReference type="InterPro" id="IPR008936">
    <property type="entry name" value="Rho_GTPase_activation_prot"/>
</dbReference>
<sequence length="2086" mass="231038">MDISSPFHPPSTPSSPITSHGSGGLGDLRTISRRGWSKSADDLSKVSPSNFSPVKASFQEKIAEYRNRSDSAASVIPSPPLSPNLAGGHHPFPSLKHVGPPPSSPRSATLPPPVSISISAPSPEENDSLKASPTNTHVHVRSHSFTPKLPSKLSAPRFPPTPKRKGSGSSDREQESPKEAEKPVSPTRVGGYGFALGGPAGRSAPEHGGTPMLPAPVGSRNAPQPSSPTSHRTPVPPSTAQANRSTTIFATPIIMEPTSESHDAIDPKRSSQIVFHSGFINRLADVPNHFHHTNLTLAKGWKPYKLELKGSKLYFYKPPGDRNTALKELFPTGLVPPSQDEEEELSDLDTPSGLDEFDPGAGSGRTRKGKGREEGGGTLGRKKRAYWGRKTHPDLVRDMVGQIEKGTFEALLHETVFATAFPSGGQHEEKEAEIEMQEYLVPGERQEWKDFASSVLLSLPFIVGRSAFETELLRCCSYLVTGAEENAKAVNVARVGWLASEYLRYHGTPVDQDAWDGFKSEIIPNLQILSGSGTVVPTSSTEGILPSHLSTDDSRTVNTLSSLPDASTAVSLVEAINPRNPLPSPSLSKQSLDLRSFEHPPSLRPVGTGQPARMPWAALHEEGLSRDVLLHFDPYFIARSLTLYHRSVLDQTPEEFTADFVMASESPRTENDDRPPVSFAPLFGSDDQPHWLTKLLLLQILGADTSGGGAASVAHQLTSPGRKSEDRGAQTSRTHSRSEVISVWAKVGELCRNAGDECSWRAIAAALCCRPVARLEKAWKRVDPQALAAIESWVYAESESQAPSVKEPRSTPWGSDIKVKLTEELASARGENGDLMVQVAPLRRTRILFDSFRVSFLLCPRKSAVLESEVTDDMRKMVAYWREMAAEGGGTGSMAVKFQRVEQFTSLSLAAEPRRKGFFEPYFWSRSASMHAAHASLIPLLFPEPLPALSLIDRSQLVRGRVDSDTDVQLMRSLEVQLRQNERHNLRLNANQDGTKQAILGQGGTIISVYNGDLLLVVQPGGFESTASSRAPSRAPSRPPSSVVESPGSDKTLSRTPSTISRAPSVRVKPSSSHILDRKTSFARRSSLPSISQRQNFVVTEPSSEPPLRVIVQAGTLNNLVTILVHGLRNVSVSVADDNGEMSLREDMTRELVVDHAEFSKVWWNVFRSFVTPFVFFELLRKQYITIQAVGSSPSCSEYHTVANSRVAVLETMKEWITIGGGAQDILDDLQLYNAVRSFLTSESDHMVFKSENFEDESVRQAWATLTQAKSALHSAFLSQTMRPTIPRVLHNARPNTTANGARTRYVSTRDPPDLDRMDPEEFVDNLDGMACAAFSNVTEEDLYITADLLEVQSTDRTGWFSSRDALYTEESIEIQTIYSHIQEVEPSSMISEVSHEALYRLLPPGIRSCIRAYGIIRKWLISKIVASRLGLRQRQARMELLLQAIEVARSRNSEIVNHLPLTYSIERPCIRSFVEAVTTSAILSVESRMHHRAWQGVGVSRGSQCDTLASLLHRPFVQTITSRDPLTVDMGWLIERMLEVIASPDVVEAMSPEGQSLVNFDKRRHLCNLISKARSLPAPRRTIQTDEVNRRGFERLNNVEKDVLLLQFDHRGIRDEAMQEAMQTSMTSPSSAKKVPRPFHRFVALQNEKNRRDKNLRSRLQKEKVYEQTKNEKRDDLLNKAMRPRKPSTAAQKQHRNKKSMSAFLNFIRPISSAFGSDAFHGPGLKRTASELDFPASGKPALVLSVLDAHVVQFINNERSFTFQLDTEDGGHYLLQAMSKREMTKWLDTITRVTTMAAKRRLTYLGNSPKALVSDHIHSHPVVRSRDPKAVFGVELEFLLQRESDGSQVPPGTVPSIIEECLFEVESRGLSEVGIYRIAGAASEISALKDAYNRGEHPIKATTDIHAVCDLVKSWFRVLSEPVFPSSSYHQVMEVMRLEDLDSRLAGIRSVVQALPQANFDILKRVSEHLDKVTDFEEHNHMTAEALAIVFSPNLLRAPQNDFVMILNNMGLANKLVKALITHFHVIFDDADPEADMPSDDDDNDDELDSPIMEEDEEEDQQGQNTSMRDTSPTPERERPSYTLC</sequence>
<protein>
    <recommendedName>
        <fullName evidence="7">Rho GTPase activation protein</fullName>
    </recommendedName>
</protein>
<name>A0A5C3MIK5_9AGAR</name>
<feature type="compositionally biased region" description="Basic and acidic residues" evidence="2">
    <location>
        <begin position="2076"/>
        <end position="2086"/>
    </location>
</feature>
<dbReference type="SUPFAM" id="SSF48350">
    <property type="entry name" value="GTPase activation domain, GAP"/>
    <property type="match status" value="1"/>
</dbReference>
<accession>A0A5C3MIK5</accession>
<evidence type="ECO:0000259" key="4">
    <source>
        <dbReference type="PROSITE" id="PS50238"/>
    </source>
</evidence>
<dbReference type="GO" id="GO:0005085">
    <property type="term" value="F:guanyl-nucleotide exchange factor activity"/>
    <property type="evidence" value="ECO:0007669"/>
    <property type="project" value="InterPro"/>
</dbReference>
<gene>
    <name evidence="5" type="ORF">BDQ12DRAFT_50569</name>
</gene>
<dbReference type="InterPro" id="IPR001849">
    <property type="entry name" value="PH_domain"/>
</dbReference>
<dbReference type="SMART" id="SM00324">
    <property type="entry name" value="RhoGAP"/>
    <property type="match status" value="1"/>
</dbReference>
<feature type="region of interest" description="Disordered" evidence="2">
    <location>
        <begin position="709"/>
        <end position="735"/>
    </location>
</feature>
<dbReference type="GO" id="GO:0005096">
    <property type="term" value="F:GTPase activator activity"/>
    <property type="evidence" value="ECO:0007669"/>
    <property type="project" value="UniProtKB-KW"/>
</dbReference>
<dbReference type="OrthoDB" id="79452at2759"/>
<dbReference type="Pfam" id="PF00620">
    <property type="entry name" value="RhoGAP"/>
    <property type="match status" value="1"/>
</dbReference>
<dbReference type="InterPro" id="IPR011993">
    <property type="entry name" value="PH-like_dom_sf"/>
</dbReference>
<dbReference type="PANTHER" id="PTHR23176:SF0">
    <property type="entry name" value="RHO GTPASE ACTIVATING PROTEIN AT 19D, ISOFORM D"/>
    <property type="match status" value="1"/>
</dbReference>
<dbReference type="InterPro" id="IPR023578">
    <property type="entry name" value="Ras_GEF_dom_sf"/>
</dbReference>
<dbReference type="Gene3D" id="1.10.555.10">
    <property type="entry name" value="Rho GTPase activation protein"/>
    <property type="match status" value="1"/>
</dbReference>
<evidence type="ECO:0000259" key="3">
    <source>
        <dbReference type="PROSITE" id="PS50003"/>
    </source>
</evidence>
<evidence type="ECO:0000256" key="2">
    <source>
        <dbReference type="SAM" id="MobiDB-lite"/>
    </source>
</evidence>
<evidence type="ECO:0000256" key="1">
    <source>
        <dbReference type="ARBA" id="ARBA00022468"/>
    </source>
</evidence>
<evidence type="ECO:0000313" key="6">
    <source>
        <dbReference type="Proteomes" id="UP000308652"/>
    </source>
</evidence>
<dbReference type="GO" id="GO:0007264">
    <property type="term" value="P:small GTPase-mediated signal transduction"/>
    <property type="evidence" value="ECO:0007669"/>
    <property type="project" value="InterPro"/>
</dbReference>
<feature type="domain" description="PH" evidence="3">
    <location>
        <begin position="1762"/>
        <end position="1796"/>
    </location>
</feature>
<evidence type="ECO:0008006" key="7">
    <source>
        <dbReference type="Google" id="ProtNLM"/>
    </source>
</evidence>
<dbReference type="InterPro" id="IPR050729">
    <property type="entry name" value="Rho-GAP"/>
</dbReference>
<dbReference type="Pfam" id="PF00617">
    <property type="entry name" value="RasGEF"/>
    <property type="match status" value="1"/>
</dbReference>
<dbReference type="InterPro" id="IPR000198">
    <property type="entry name" value="RhoGAP_dom"/>
</dbReference>
<dbReference type="InterPro" id="IPR001895">
    <property type="entry name" value="RASGEF_cat_dom"/>
</dbReference>
<evidence type="ECO:0000313" key="5">
    <source>
        <dbReference type="EMBL" id="TFK45164.1"/>
    </source>
</evidence>
<dbReference type="EMBL" id="ML213590">
    <property type="protein sequence ID" value="TFK45164.1"/>
    <property type="molecule type" value="Genomic_DNA"/>
</dbReference>
<organism evidence="5 6">
    <name type="scientific">Crucibulum laeve</name>
    <dbReference type="NCBI Taxonomy" id="68775"/>
    <lineage>
        <taxon>Eukaryota</taxon>
        <taxon>Fungi</taxon>
        <taxon>Dikarya</taxon>
        <taxon>Basidiomycota</taxon>
        <taxon>Agaricomycotina</taxon>
        <taxon>Agaricomycetes</taxon>
        <taxon>Agaricomycetidae</taxon>
        <taxon>Agaricales</taxon>
        <taxon>Agaricineae</taxon>
        <taxon>Nidulariaceae</taxon>
        <taxon>Crucibulum</taxon>
    </lineage>
</organism>
<reference evidence="5 6" key="1">
    <citation type="journal article" date="2019" name="Nat. Ecol. Evol.">
        <title>Megaphylogeny resolves global patterns of mushroom evolution.</title>
        <authorList>
            <person name="Varga T."/>
            <person name="Krizsan K."/>
            <person name="Foldi C."/>
            <person name="Dima B."/>
            <person name="Sanchez-Garcia M."/>
            <person name="Sanchez-Ramirez S."/>
            <person name="Szollosi G.J."/>
            <person name="Szarkandi J.G."/>
            <person name="Papp V."/>
            <person name="Albert L."/>
            <person name="Andreopoulos W."/>
            <person name="Angelini C."/>
            <person name="Antonin V."/>
            <person name="Barry K.W."/>
            <person name="Bougher N.L."/>
            <person name="Buchanan P."/>
            <person name="Buyck B."/>
            <person name="Bense V."/>
            <person name="Catcheside P."/>
            <person name="Chovatia M."/>
            <person name="Cooper J."/>
            <person name="Damon W."/>
            <person name="Desjardin D."/>
            <person name="Finy P."/>
            <person name="Geml J."/>
            <person name="Haridas S."/>
            <person name="Hughes K."/>
            <person name="Justo A."/>
            <person name="Karasinski D."/>
            <person name="Kautmanova I."/>
            <person name="Kiss B."/>
            <person name="Kocsube S."/>
            <person name="Kotiranta H."/>
            <person name="LaButti K.M."/>
            <person name="Lechner B.E."/>
            <person name="Liimatainen K."/>
            <person name="Lipzen A."/>
            <person name="Lukacs Z."/>
            <person name="Mihaltcheva S."/>
            <person name="Morgado L.N."/>
            <person name="Niskanen T."/>
            <person name="Noordeloos M.E."/>
            <person name="Ohm R.A."/>
            <person name="Ortiz-Santana B."/>
            <person name="Ovrebo C."/>
            <person name="Racz N."/>
            <person name="Riley R."/>
            <person name="Savchenko A."/>
            <person name="Shiryaev A."/>
            <person name="Soop K."/>
            <person name="Spirin V."/>
            <person name="Szebenyi C."/>
            <person name="Tomsovsky M."/>
            <person name="Tulloss R.E."/>
            <person name="Uehling J."/>
            <person name="Grigoriev I.V."/>
            <person name="Vagvolgyi C."/>
            <person name="Papp T."/>
            <person name="Martin F.M."/>
            <person name="Miettinen O."/>
            <person name="Hibbett D.S."/>
            <person name="Nagy L.G."/>
        </authorList>
    </citation>
    <scope>NUCLEOTIDE SEQUENCE [LARGE SCALE GENOMIC DNA]</scope>
    <source>
        <strain evidence="5 6">CBS 166.37</strain>
    </source>
</reference>
<dbReference type="CDD" id="cd00159">
    <property type="entry name" value="RhoGAP"/>
    <property type="match status" value="1"/>
</dbReference>
<feature type="region of interest" description="Disordered" evidence="2">
    <location>
        <begin position="1025"/>
        <end position="1074"/>
    </location>
</feature>
<feature type="compositionally biased region" description="Basic and acidic residues" evidence="2">
    <location>
        <begin position="170"/>
        <end position="182"/>
    </location>
</feature>
<dbReference type="STRING" id="68775.A0A5C3MIK5"/>
<feature type="domain" description="Rho-GAP" evidence="4">
    <location>
        <begin position="1835"/>
        <end position="2029"/>
    </location>
</feature>
<dbReference type="Gene3D" id="2.30.29.30">
    <property type="entry name" value="Pleckstrin-homology domain (PH domain)/Phosphotyrosine-binding domain (PTB)"/>
    <property type="match status" value="1"/>
</dbReference>
<dbReference type="CDD" id="cd00821">
    <property type="entry name" value="PH"/>
    <property type="match status" value="1"/>
</dbReference>
<dbReference type="Proteomes" id="UP000308652">
    <property type="component" value="Unassembled WGS sequence"/>
</dbReference>